<feature type="signal peptide" evidence="9">
    <location>
        <begin position="1"/>
        <end position="19"/>
    </location>
</feature>
<feature type="domain" description="Surface antigen" evidence="11">
    <location>
        <begin position="71"/>
        <end position="157"/>
    </location>
</feature>
<evidence type="ECO:0000256" key="2">
    <source>
        <dbReference type="ARBA" id="ARBA00008681"/>
    </source>
</evidence>
<evidence type="ECO:0000256" key="9">
    <source>
        <dbReference type="SAM" id="SignalP"/>
    </source>
</evidence>
<dbReference type="InterPro" id="IPR016364">
    <property type="entry name" value="Surface_antigen_Rickettsia"/>
</dbReference>
<evidence type="ECO:0000259" key="10">
    <source>
        <dbReference type="Pfam" id="PF05433"/>
    </source>
</evidence>
<feature type="compositionally biased region" description="Basic and acidic residues" evidence="8">
    <location>
        <begin position="76"/>
        <end position="85"/>
    </location>
</feature>
<dbReference type="PROSITE" id="PS51257">
    <property type="entry name" value="PROKAR_LIPOPROTEIN"/>
    <property type="match status" value="1"/>
</dbReference>
<dbReference type="OrthoDB" id="5402098at2"/>
<evidence type="ECO:0000256" key="8">
    <source>
        <dbReference type="SAM" id="MobiDB-lite"/>
    </source>
</evidence>
<dbReference type="PANTHER" id="PTHR35603:SF2">
    <property type="entry name" value="OUTER MEMBRANE LIPOPROTEIN"/>
    <property type="match status" value="1"/>
</dbReference>
<protein>
    <recommendedName>
        <fullName evidence="3">17 kDa surface antigen</fullName>
    </recommendedName>
</protein>
<evidence type="ECO:0000259" key="11">
    <source>
        <dbReference type="Pfam" id="PF16998"/>
    </source>
</evidence>
<proteinExistence type="inferred from homology"/>
<evidence type="ECO:0000256" key="7">
    <source>
        <dbReference type="ARBA" id="ARBA00023288"/>
    </source>
</evidence>
<dbReference type="PANTHER" id="PTHR35603">
    <property type="match status" value="1"/>
</dbReference>
<organism evidence="12 13">
    <name type="scientific">Tistrella mobilis</name>
    <dbReference type="NCBI Taxonomy" id="171437"/>
    <lineage>
        <taxon>Bacteria</taxon>
        <taxon>Pseudomonadati</taxon>
        <taxon>Pseudomonadota</taxon>
        <taxon>Alphaproteobacteria</taxon>
        <taxon>Geminicoccales</taxon>
        <taxon>Geminicoccaceae</taxon>
        <taxon>Tistrella</taxon>
    </lineage>
</organism>
<dbReference type="InterPro" id="IPR051407">
    <property type="entry name" value="Bact_OM_lipoprot/Surf_antigen"/>
</dbReference>
<dbReference type="RefSeq" id="WP_062766411.1">
    <property type="nucleotide sequence ID" value="NZ_CP121045.1"/>
</dbReference>
<dbReference type="Pfam" id="PF16998">
    <property type="entry name" value="17kDa_Anti_2"/>
    <property type="match status" value="1"/>
</dbReference>
<keyword evidence="6" id="KW-0564">Palmitate</keyword>
<gene>
    <name evidence="12" type="ORF">AUP44_09275</name>
</gene>
<reference evidence="12 13" key="1">
    <citation type="submission" date="2015-12" db="EMBL/GenBank/DDBJ databases">
        <title>Genome sequence of Tistrella mobilis MCCC 1A02139.</title>
        <authorList>
            <person name="Lu L."/>
            <person name="Lai Q."/>
            <person name="Shao Z."/>
            <person name="Qian P."/>
        </authorList>
    </citation>
    <scope>NUCLEOTIDE SEQUENCE [LARGE SCALE GENOMIC DNA]</scope>
    <source>
        <strain evidence="12 13">MCCC 1A02139</strain>
    </source>
</reference>
<dbReference type="Pfam" id="PF05433">
    <property type="entry name" value="Rick_17kDa_Anti"/>
    <property type="match status" value="1"/>
</dbReference>
<feature type="region of interest" description="Disordered" evidence="8">
    <location>
        <begin position="76"/>
        <end position="120"/>
    </location>
</feature>
<feature type="domain" description="Glycine zipper 2TM" evidence="10">
    <location>
        <begin position="30"/>
        <end position="70"/>
    </location>
</feature>
<dbReference type="AlphaFoldDB" id="A0A162KI33"/>
<dbReference type="GeneID" id="97242600"/>
<name>A0A162KI33_9PROT</name>
<feature type="chain" id="PRO_5007836573" description="17 kDa surface antigen" evidence="9">
    <location>
        <begin position="20"/>
        <end position="158"/>
    </location>
</feature>
<dbReference type="PIRSF" id="PIRSF002721">
    <property type="entry name" value="Surface_antigen_Rickettsia"/>
    <property type="match status" value="1"/>
</dbReference>
<accession>A0A162KI33</accession>
<evidence type="ECO:0000313" key="12">
    <source>
        <dbReference type="EMBL" id="KYO51337.1"/>
    </source>
</evidence>
<dbReference type="EMBL" id="LPZR01000175">
    <property type="protein sequence ID" value="KYO51337.1"/>
    <property type="molecule type" value="Genomic_DNA"/>
</dbReference>
<feature type="compositionally biased region" description="Polar residues" evidence="8">
    <location>
        <begin position="88"/>
        <end position="120"/>
    </location>
</feature>
<evidence type="ECO:0000313" key="13">
    <source>
        <dbReference type="Proteomes" id="UP000075787"/>
    </source>
</evidence>
<keyword evidence="4 9" id="KW-0732">Signal</keyword>
<keyword evidence="5" id="KW-0472">Membrane</keyword>
<dbReference type="GO" id="GO:0016020">
    <property type="term" value="C:membrane"/>
    <property type="evidence" value="ECO:0007669"/>
    <property type="project" value="UniProtKB-SubCell"/>
</dbReference>
<dbReference type="InterPro" id="IPR008816">
    <property type="entry name" value="Gly_zipper_2TM_dom"/>
</dbReference>
<comment type="caution">
    <text evidence="12">The sequence shown here is derived from an EMBL/GenBank/DDBJ whole genome shotgun (WGS) entry which is preliminary data.</text>
</comment>
<evidence type="ECO:0000256" key="6">
    <source>
        <dbReference type="ARBA" id="ARBA00023139"/>
    </source>
</evidence>
<evidence type="ECO:0000256" key="1">
    <source>
        <dbReference type="ARBA" id="ARBA00004459"/>
    </source>
</evidence>
<comment type="subcellular location">
    <subcellularLocation>
        <location evidence="1">Cell outer membrane</location>
        <topology evidence="1">Lipid-anchor</topology>
    </subcellularLocation>
</comment>
<evidence type="ECO:0000256" key="3">
    <source>
        <dbReference type="ARBA" id="ARBA00015281"/>
    </source>
</evidence>
<keyword evidence="7" id="KW-0449">Lipoprotein</keyword>
<dbReference type="Proteomes" id="UP000075787">
    <property type="component" value="Unassembled WGS sequence"/>
</dbReference>
<sequence length="158" mass="15998">MKPFIPLIVAAGLALGACAQSDMGTKQGVGAVLGGVGGAVAGAQFGKGTGQLAATAAGALLGAFAGNEIGKSLDRADQLEAERASQRALESNPTGQSSTWSNPDSGNSGSITPVKTYQRSSGEYCREFTQRVNVGGKTEEAYGTACRQPDGSWKIVNS</sequence>
<feature type="region of interest" description="Disordered" evidence="8">
    <location>
        <begin position="136"/>
        <end position="158"/>
    </location>
</feature>
<comment type="similarity">
    <text evidence="2">Belongs to the rickettsiale 17 kDa surface antigen family.</text>
</comment>
<evidence type="ECO:0000256" key="4">
    <source>
        <dbReference type="ARBA" id="ARBA00022729"/>
    </source>
</evidence>
<evidence type="ECO:0000256" key="5">
    <source>
        <dbReference type="ARBA" id="ARBA00023136"/>
    </source>
</evidence>
<dbReference type="InterPro" id="IPR032635">
    <property type="entry name" value="Anti_2"/>
</dbReference>